<evidence type="ECO:0000256" key="2">
    <source>
        <dbReference type="ARBA" id="ARBA00022475"/>
    </source>
</evidence>
<dbReference type="InterPro" id="IPR027379">
    <property type="entry name" value="CLS_N"/>
</dbReference>
<feature type="domain" description="Cardiolipin synthase N-terminal" evidence="7">
    <location>
        <begin position="20"/>
        <end position="62"/>
    </location>
</feature>
<gene>
    <name evidence="8" type="ORF">E0L93_09850</name>
</gene>
<evidence type="ECO:0000259" key="7">
    <source>
        <dbReference type="Pfam" id="PF13396"/>
    </source>
</evidence>
<dbReference type="GO" id="GO:0005886">
    <property type="term" value="C:plasma membrane"/>
    <property type="evidence" value="ECO:0007669"/>
    <property type="project" value="UniProtKB-SubCell"/>
</dbReference>
<dbReference type="EMBL" id="SKBU01000016">
    <property type="protein sequence ID" value="TCJ16488.1"/>
    <property type="molecule type" value="Genomic_DNA"/>
</dbReference>
<sequence length="78" mass="8632">MKERAQKKVVALGGAVQFGLLAAALADIYQRPAEQIRGGKLPWTLASFANFVGPLSYFFFGRKRVSPRHQHPGRHRAG</sequence>
<reference evidence="8 9" key="1">
    <citation type="submission" date="2019-03" db="EMBL/GenBank/DDBJ databases">
        <title>Whole genome sequence of a novel Rubrobacter taiwanensis strain, isolated from Yellowstone National Park.</title>
        <authorList>
            <person name="Freed S."/>
            <person name="Ramaley R.F."/>
            <person name="Kyndt J.A."/>
        </authorList>
    </citation>
    <scope>NUCLEOTIDE SEQUENCE [LARGE SCALE GENOMIC DNA]</scope>
    <source>
        <strain evidence="8 9">Yellowstone</strain>
    </source>
</reference>
<organism evidence="8 9">
    <name type="scientific">Rubrobacter taiwanensis</name>
    <dbReference type="NCBI Taxonomy" id="185139"/>
    <lineage>
        <taxon>Bacteria</taxon>
        <taxon>Bacillati</taxon>
        <taxon>Actinomycetota</taxon>
        <taxon>Rubrobacteria</taxon>
        <taxon>Rubrobacterales</taxon>
        <taxon>Rubrobacteraceae</taxon>
        <taxon>Rubrobacter</taxon>
    </lineage>
</organism>
<dbReference type="RefSeq" id="WP_132691570.1">
    <property type="nucleotide sequence ID" value="NZ_SKBU01000016.1"/>
</dbReference>
<accession>A0A4R1BHA7</accession>
<evidence type="ECO:0000256" key="5">
    <source>
        <dbReference type="ARBA" id="ARBA00023136"/>
    </source>
</evidence>
<comment type="caution">
    <text evidence="8">The sequence shown here is derived from an EMBL/GenBank/DDBJ whole genome shotgun (WGS) entry which is preliminary data.</text>
</comment>
<keyword evidence="3 6" id="KW-0812">Transmembrane</keyword>
<feature type="transmembrane region" description="Helical" evidence="6">
    <location>
        <begin position="42"/>
        <end position="60"/>
    </location>
</feature>
<protein>
    <submittedName>
        <fullName evidence="8">PLDc_N domain-containing protein</fullName>
    </submittedName>
</protein>
<keyword evidence="2" id="KW-1003">Cell membrane</keyword>
<dbReference type="Pfam" id="PF13396">
    <property type="entry name" value="PLDc_N"/>
    <property type="match status" value="1"/>
</dbReference>
<dbReference type="AlphaFoldDB" id="A0A4R1BHA7"/>
<evidence type="ECO:0000313" key="8">
    <source>
        <dbReference type="EMBL" id="TCJ16488.1"/>
    </source>
</evidence>
<keyword evidence="5 6" id="KW-0472">Membrane</keyword>
<name>A0A4R1BHA7_9ACTN</name>
<evidence type="ECO:0000256" key="3">
    <source>
        <dbReference type="ARBA" id="ARBA00022692"/>
    </source>
</evidence>
<dbReference type="Proteomes" id="UP000295244">
    <property type="component" value="Unassembled WGS sequence"/>
</dbReference>
<evidence type="ECO:0000313" key="9">
    <source>
        <dbReference type="Proteomes" id="UP000295244"/>
    </source>
</evidence>
<keyword evidence="9" id="KW-1185">Reference proteome</keyword>
<proteinExistence type="predicted"/>
<keyword evidence="4 6" id="KW-1133">Transmembrane helix</keyword>
<comment type="subcellular location">
    <subcellularLocation>
        <location evidence="1">Cell membrane</location>
        <topology evidence="1">Multi-pass membrane protein</topology>
    </subcellularLocation>
</comment>
<evidence type="ECO:0000256" key="1">
    <source>
        <dbReference type="ARBA" id="ARBA00004651"/>
    </source>
</evidence>
<evidence type="ECO:0000256" key="6">
    <source>
        <dbReference type="SAM" id="Phobius"/>
    </source>
</evidence>
<evidence type="ECO:0000256" key="4">
    <source>
        <dbReference type="ARBA" id="ARBA00022989"/>
    </source>
</evidence>
<dbReference type="OrthoDB" id="5125307at2"/>